<proteinExistence type="inferred from homology"/>
<organism evidence="9 10">
    <name type="scientific">Flagellimonas alvinocaridis</name>
    <dbReference type="NCBI Taxonomy" id="2530200"/>
    <lineage>
        <taxon>Bacteria</taxon>
        <taxon>Pseudomonadati</taxon>
        <taxon>Bacteroidota</taxon>
        <taxon>Flavobacteriia</taxon>
        <taxon>Flavobacteriales</taxon>
        <taxon>Flavobacteriaceae</taxon>
        <taxon>Flagellimonas</taxon>
    </lineage>
</organism>
<gene>
    <name evidence="9" type="ORF">EZV76_00305</name>
</gene>
<dbReference type="Pfam" id="PF14707">
    <property type="entry name" value="Sulfatase_C"/>
    <property type="match status" value="1"/>
</dbReference>
<evidence type="ECO:0000256" key="2">
    <source>
        <dbReference type="ARBA" id="ARBA00008779"/>
    </source>
</evidence>
<dbReference type="PANTHER" id="PTHR42693:SF11">
    <property type="entry name" value="ARYLSULFATASE A"/>
    <property type="match status" value="1"/>
</dbReference>
<evidence type="ECO:0000256" key="4">
    <source>
        <dbReference type="ARBA" id="ARBA00022729"/>
    </source>
</evidence>
<evidence type="ECO:0000256" key="7">
    <source>
        <dbReference type="ARBA" id="ARBA00023180"/>
    </source>
</evidence>
<keyword evidence="5" id="KW-0378">Hydrolase</keyword>
<comment type="similarity">
    <text evidence="2">Belongs to the sulfatase family.</text>
</comment>
<comment type="caution">
    <text evidence="9">The sequence shown here is derived from an EMBL/GenBank/DDBJ whole genome shotgun (WGS) entry which is preliminary data.</text>
</comment>
<dbReference type="InterPro" id="IPR017850">
    <property type="entry name" value="Alkaline_phosphatase_core_sf"/>
</dbReference>
<dbReference type="PROSITE" id="PS00149">
    <property type="entry name" value="SULFATASE_2"/>
    <property type="match status" value="1"/>
</dbReference>
<dbReference type="Gene3D" id="3.40.720.10">
    <property type="entry name" value="Alkaline Phosphatase, subunit A"/>
    <property type="match status" value="1"/>
</dbReference>
<sequence>MKISIKLSLSIILAFHCIFLGSFFSGNAQESPERPPNFIIIFADDLGYGDLSVFGNPTIHTPHLDQMAFEGQKWTNFYVGASVCTPSRAALLTGRLPVRSGMAGNKYRVLFPDSKNGLPGSEITLAEQLKKAGYATACIGKWHLGHKEQYLPTNNGFDYYFGIPYSNDMDRVADYPQGGYWNQQNEDIKTEHFNVPLMRGTEIIERPANQNTITKRYTEETISYIKENKNKPFFVYLAHNLPHIPLFASQEAMGKSKRGLYGDVVEEIDDGVGKILKALELKGLTENTIVVFTSDNGPWLPFKTNGGSAGLLKAGKGTTWEGGMREPTIFWGPGYIKPGLVPDLGSTMDLFTTFSKMAGVEIPKDRIMDGVDLSETLLYKNPSPRKSVLYYRGTDLYAARLGDYKAHFITQGAYGQFGERTEHATPLLFNLNHDAAEQFNIAEGNDAIIQQINTVVREHQTKLVRGKDQLAERE</sequence>
<name>A0A4S8RQ69_9FLAO</name>
<keyword evidence="7" id="KW-0325">Glycoprotein</keyword>
<evidence type="ECO:0000256" key="1">
    <source>
        <dbReference type="ARBA" id="ARBA00001913"/>
    </source>
</evidence>
<evidence type="ECO:0000256" key="3">
    <source>
        <dbReference type="ARBA" id="ARBA00022723"/>
    </source>
</evidence>
<keyword evidence="3" id="KW-0479">Metal-binding</keyword>
<dbReference type="CDD" id="cd16026">
    <property type="entry name" value="GALNS_like"/>
    <property type="match status" value="1"/>
</dbReference>
<evidence type="ECO:0000256" key="6">
    <source>
        <dbReference type="ARBA" id="ARBA00022837"/>
    </source>
</evidence>
<keyword evidence="4" id="KW-0732">Signal</keyword>
<feature type="domain" description="Sulfatase N-terminal" evidence="8">
    <location>
        <begin position="36"/>
        <end position="360"/>
    </location>
</feature>
<accession>A0A4S8RQ69</accession>
<protein>
    <submittedName>
        <fullName evidence="9">Arylsulfatase</fullName>
    </submittedName>
</protein>
<evidence type="ECO:0000256" key="5">
    <source>
        <dbReference type="ARBA" id="ARBA00022801"/>
    </source>
</evidence>
<dbReference type="GO" id="GO:0046872">
    <property type="term" value="F:metal ion binding"/>
    <property type="evidence" value="ECO:0007669"/>
    <property type="project" value="UniProtKB-KW"/>
</dbReference>
<dbReference type="RefSeq" id="WP_136564612.1">
    <property type="nucleotide sequence ID" value="NZ_SNTZ01000001.1"/>
</dbReference>
<evidence type="ECO:0000313" key="9">
    <source>
        <dbReference type="EMBL" id="THV60818.1"/>
    </source>
</evidence>
<keyword evidence="6" id="KW-0106">Calcium</keyword>
<dbReference type="PANTHER" id="PTHR42693">
    <property type="entry name" value="ARYLSULFATASE FAMILY MEMBER"/>
    <property type="match status" value="1"/>
</dbReference>
<dbReference type="SUPFAM" id="SSF53649">
    <property type="entry name" value="Alkaline phosphatase-like"/>
    <property type="match status" value="1"/>
</dbReference>
<dbReference type="AlphaFoldDB" id="A0A4S8RQ69"/>
<dbReference type="GO" id="GO:0004065">
    <property type="term" value="F:arylsulfatase activity"/>
    <property type="evidence" value="ECO:0007669"/>
    <property type="project" value="TreeGrafter"/>
</dbReference>
<dbReference type="PROSITE" id="PS00523">
    <property type="entry name" value="SULFATASE_1"/>
    <property type="match status" value="1"/>
</dbReference>
<comment type="cofactor">
    <cofactor evidence="1">
        <name>Ca(2+)</name>
        <dbReference type="ChEBI" id="CHEBI:29108"/>
    </cofactor>
</comment>
<dbReference type="Gene3D" id="3.30.1120.10">
    <property type="match status" value="1"/>
</dbReference>
<keyword evidence="10" id="KW-1185">Reference proteome</keyword>
<dbReference type="Pfam" id="PF00884">
    <property type="entry name" value="Sulfatase"/>
    <property type="match status" value="1"/>
</dbReference>
<dbReference type="Proteomes" id="UP000310406">
    <property type="component" value="Unassembled WGS sequence"/>
</dbReference>
<dbReference type="EMBL" id="SNTZ01000001">
    <property type="protein sequence ID" value="THV60818.1"/>
    <property type="molecule type" value="Genomic_DNA"/>
</dbReference>
<evidence type="ECO:0000259" key="8">
    <source>
        <dbReference type="Pfam" id="PF00884"/>
    </source>
</evidence>
<dbReference type="OrthoDB" id="9766107at2"/>
<evidence type="ECO:0000313" key="10">
    <source>
        <dbReference type="Proteomes" id="UP000310406"/>
    </source>
</evidence>
<reference evidence="9 10" key="1">
    <citation type="submission" date="2019-03" db="EMBL/GenBank/DDBJ databases">
        <title>Muricauda SCR12 sp.nov, a marine bacterium isolated from Pacific Ocean:the Okinawa trough.</title>
        <authorList>
            <person name="Liu L."/>
        </authorList>
    </citation>
    <scope>NUCLEOTIDE SEQUENCE [LARGE SCALE GENOMIC DNA]</scope>
    <source>
        <strain evidence="9 10">SCR12</strain>
    </source>
</reference>
<dbReference type="InterPro" id="IPR050738">
    <property type="entry name" value="Sulfatase"/>
</dbReference>
<dbReference type="InterPro" id="IPR024607">
    <property type="entry name" value="Sulfatase_CS"/>
</dbReference>
<dbReference type="InterPro" id="IPR000917">
    <property type="entry name" value="Sulfatase_N"/>
</dbReference>
<dbReference type="FunFam" id="3.40.720.10:FF:000023">
    <property type="entry name" value="Arylsulfatase A"/>
    <property type="match status" value="1"/>
</dbReference>